<evidence type="ECO:0000313" key="3">
    <source>
        <dbReference type="EMBL" id="KAK7019371.1"/>
    </source>
</evidence>
<feature type="compositionally biased region" description="Polar residues" evidence="1">
    <location>
        <begin position="93"/>
        <end position="105"/>
    </location>
</feature>
<evidence type="ECO:0000313" key="4">
    <source>
        <dbReference type="Proteomes" id="UP001383192"/>
    </source>
</evidence>
<comment type="caution">
    <text evidence="3">The sequence shown here is derived from an EMBL/GenBank/DDBJ whole genome shotgun (WGS) entry which is preliminary data.</text>
</comment>
<dbReference type="EMBL" id="JAYKXP010000211">
    <property type="protein sequence ID" value="KAK7019371.1"/>
    <property type="molecule type" value="Genomic_DNA"/>
</dbReference>
<evidence type="ECO:0000259" key="2">
    <source>
        <dbReference type="Pfam" id="PF01693"/>
    </source>
</evidence>
<sequence length="302" mass="33048">MKGERAVVIQDSSDDEDDPRQRLRKALNGAWLPAGSVWCDDTVPDVHWHNGRVRFYQDELETHIRAAERAACEAEDAFEDLQELLGNRKAFTRPSNASSPVSTHYSSALSRGSSSDGQYDDSETEELMRSVPLSPGGSIIVEDPGMPTPSPSIKRSLPPRSPVKLLSPTPKKRARKGPKGGYLVLNGRDGVSSVFESWAAAARVGQNVSGAIIQGFNSYEEAQQAYDACSSSGLLAYLSLQAHEDHWFAVLRGSNPGICQKGRLLDLVGPENLENVQVSDILVADTEAEARQMFKKRNAVRR</sequence>
<feature type="region of interest" description="Disordered" evidence="1">
    <location>
        <begin position="91"/>
        <end position="181"/>
    </location>
</feature>
<dbReference type="Proteomes" id="UP001383192">
    <property type="component" value="Unassembled WGS sequence"/>
</dbReference>
<proteinExistence type="predicted"/>
<name>A0AAW0B1Y9_9AGAR</name>
<feature type="domain" description="Ribonuclease H1 N-terminal" evidence="2">
    <location>
        <begin position="183"/>
        <end position="224"/>
    </location>
</feature>
<gene>
    <name evidence="3" type="ORF">VNI00_018115</name>
</gene>
<keyword evidence="4" id="KW-1185">Reference proteome</keyword>
<dbReference type="InterPro" id="IPR011320">
    <property type="entry name" value="RNase_H1_N"/>
</dbReference>
<feature type="region of interest" description="Disordered" evidence="1">
    <location>
        <begin position="1"/>
        <end position="21"/>
    </location>
</feature>
<organism evidence="3 4">
    <name type="scientific">Paramarasmius palmivorus</name>
    <dbReference type="NCBI Taxonomy" id="297713"/>
    <lineage>
        <taxon>Eukaryota</taxon>
        <taxon>Fungi</taxon>
        <taxon>Dikarya</taxon>
        <taxon>Basidiomycota</taxon>
        <taxon>Agaricomycotina</taxon>
        <taxon>Agaricomycetes</taxon>
        <taxon>Agaricomycetidae</taxon>
        <taxon>Agaricales</taxon>
        <taxon>Marasmiineae</taxon>
        <taxon>Marasmiaceae</taxon>
        <taxon>Paramarasmius</taxon>
    </lineage>
</organism>
<reference evidence="3 4" key="1">
    <citation type="submission" date="2024-01" db="EMBL/GenBank/DDBJ databases">
        <title>A draft genome for a cacao thread blight-causing isolate of Paramarasmius palmivorus.</title>
        <authorList>
            <person name="Baruah I.K."/>
            <person name="Bukari Y."/>
            <person name="Amoako-Attah I."/>
            <person name="Meinhardt L.W."/>
            <person name="Bailey B.A."/>
            <person name="Cohen S.P."/>
        </authorList>
    </citation>
    <scope>NUCLEOTIDE SEQUENCE [LARGE SCALE GENOMIC DNA]</scope>
    <source>
        <strain evidence="3 4">GH-12</strain>
    </source>
</reference>
<protein>
    <recommendedName>
        <fullName evidence="2">Ribonuclease H1 N-terminal domain-containing protein</fullName>
    </recommendedName>
</protein>
<dbReference type="AlphaFoldDB" id="A0AAW0B1Y9"/>
<dbReference type="Pfam" id="PF01693">
    <property type="entry name" value="Cauli_VI"/>
    <property type="match status" value="1"/>
</dbReference>
<feature type="compositionally biased region" description="Low complexity" evidence="1">
    <location>
        <begin position="106"/>
        <end position="115"/>
    </location>
</feature>
<evidence type="ECO:0000256" key="1">
    <source>
        <dbReference type="SAM" id="MobiDB-lite"/>
    </source>
</evidence>
<accession>A0AAW0B1Y9</accession>